<reference evidence="2" key="1">
    <citation type="submission" date="2013-10" db="EMBL/GenBank/DDBJ databases">
        <title>Genome sequencing of Onchocerca volvulus.</title>
        <authorList>
            <person name="Cotton J."/>
            <person name="Tsai J."/>
            <person name="Stanley E."/>
            <person name="Tracey A."/>
            <person name="Holroyd N."/>
            <person name="Lustigman S."/>
            <person name="Berriman M."/>
        </authorList>
    </citation>
    <scope>NUCLEOTIDE SEQUENCE</scope>
</reference>
<organism evidence="1 2">
    <name type="scientific">Onchocerca volvulus</name>
    <dbReference type="NCBI Taxonomy" id="6282"/>
    <lineage>
        <taxon>Eukaryota</taxon>
        <taxon>Metazoa</taxon>
        <taxon>Ecdysozoa</taxon>
        <taxon>Nematoda</taxon>
        <taxon>Chromadorea</taxon>
        <taxon>Rhabditida</taxon>
        <taxon>Spirurina</taxon>
        <taxon>Spiruromorpha</taxon>
        <taxon>Filarioidea</taxon>
        <taxon>Onchocercidae</taxon>
        <taxon>Onchocerca</taxon>
    </lineage>
</organism>
<reference evidence="1" key="2">
    <citation type="submission" date="2022-06" db="UniProtKB">
        <authorList>
            <consortium name="EnsemblMetazoa"/>
        </authorList>
    </citation>
    <scope>IDENTIFICATION</scope>
</reference>
<sequence length="129" mass="14828">MQQHHGSSSTIQSDGTIATIRQFTSIEMKVAFVKEDKKAIDKQYFSPLLFQPRNKLLIKAIMFNLQKTDLRINVEIEEDGGGTSIAAADCINSNYKVSEFSRFRKIQSKKKKDIRIIIICLEFNHSFKK</sequence>
<dbReference type="Proteomes" id="UP000024404">
    <property type="component" value="Unassembled WGS sequence"/>
</dbReference>
<dbReference type="EMBL" id="CMVM020000283">
    <property type="status" value="NOT_ANNOTATED_CDS"/>
    <property type="molecule type" value="Genomic_DNA"/>
</dbReference>
<dbReference type="AlphaFoldDB" id="A0A8R1Y3K4"/>
<dbReference type="EnsemblMetazoa" id="OVOC9516.1">
    <property type="protein sequence ID" value="OVOC9516.1"/>
    <property type="gene ID" value="WBGene00246325"/>
</dbReference>
<evidence type="ECO:0000313" key="2">
    <source>
        <dbReference type="Proteomes" id="UP000024404"/>
    </source>
</evidence>
<keyword evidence="2" id="KW-1185">Reference proteome</keyword>
<protein>
    <submittedName>
        <fullName evidence="1">Uncharacterized protein</fullName>
    </submittedName>
</protein>
<evidence type="ECO:0000313" key="1">
    <source>
        <dbReference type="EnsemblMetazoa" id="OVOC9516.1"/>
    </source>
</evidence>
<accession>A0A8R1Y3K4</accession>
<proteinExistence type="predicted"/>
<name>A0A8R1Y3K4_ONCVO</name>